<sequence>MEVSADTQALSEAMMIRLIEEQIWCGYEDVETAVNASCEGENVTYLRENVFPTLVPALYELVKRQQQCALEPDEVSHRYGPTGNTHPISWLSQYLLRNNTRHSKKICGHPYVMVNNELLRKEKGTRTKES</sequence>
<comment type="caution">
    <text evidence="1">The sequence shown here is derived from an EMBL/GenBank/DDBJ whole genome shotgun (WGS) entry which is preliminary data.</text>
</comment>
<dbReference type="EMBL" id="CZPT02000409">
    <property type="protein sequence ID" value="SCU65800.1"/>
    <property type="molecule type" value="Genomic_DNA"/>
</dbReference>
<dbReference type="Proteomes" id="UP000195570">
    <property type="component" value="Unassembled WGS sequence"/>
</dbReference>
<dbReference type="RefSeq" id="XP_067077341.1">
    <property type="nucleotide sequence ID" value="XM_067221240.1"/>
</dbReference>
<dbReference type="AlphaFoldDB" id="A0A1G4I220"/>
<dbReference type="Gene3D" id="1.20.890.10">
    <property type="entry name" value="cAMP-dependent protein kinase regulatory subunit, dimerization-anchoring domain"/>
    <property type="match status" value="1"/>
</dbReference>
<dbReference type="CDD" id="cd22968">
    <property type="entry name" value="DD_EFCAB5"/>
    <property type="match status" value="1"/>
</dbReference>
<evidence type="ECO:0000313" key="1">
    <source>
        <dbReference type="EMBL" id="SCU65800.1"/>
    </source>
</evidence>
<evidence type="ECO:0000313" key="2">
    <source>
        <dbReference type="Proteomes" id="UP000195570"/>
    </source>
</evidence>
<name>A0A1G4I220_TRYEQ</name>
<dbReference type="VEuPathDB" id="TriTrypDB:TEOVI_000661400"/>
<organism evidence="1 2">
    <name type="scientific">Trypanosoma equiperdum</name>
    <dbReference type="NCBI Taxonomy" id="5694"/>
    <lineage>
        <taxon>Eukaryota</taxon>
        <taxon>Discoba</taxon>
        <taxon>Euglenozoa</taxon>
        <taxon>Kinetoplastea</taxon>
        <taxon>Metakinetoplastina</taxon>
        <taxon>Trypanosomatida</taxon>
        <taxon>Trypanosomatidae</taxon>
        <taxon>Trypanosoma</taxon>
    </lineage>
</organism>
<keyword evidence="2" id="KW-1185">Reference proteome</keyword>
<accession>A0A1G4I220</accession>
<protein>
    <submittedName>
        <fullName evidence="1">Uncharacterized protein</fullName>
    </submittedName>
</protein>
<proteinExistence type="predicted"/>
<gene>
    <name evidence="1" type="ORF">TEOVI_000661400</name>
</gene>
<dbReference type="GeneID" id="92380548"/>
<reference evidence="1" key="1">
    <citation type="submission" date="2016-09" db="EMBL/GenBank/DDBJ databases">
        <authorList>
            <person name="Hebert L."/>
            <person name="Moumen B."/>
        </authorList>
    </citation>
    <scope>NUCLEOTIDE SEQUENCE [LARGE SCALE GENOMIC DNA]</scope>
    <source>
        <strain evidence="1">OVI</strain>
    </source>
</reference>